<dbReference type="Pfam" id="PF03028">
    <property type="entry name" value="Dynein_heavy"/>
    <property type="match status" value="1"/>
</dbReference>
<dbReference type="InterPro" id="IPR043157">
    <property type="entry name" value="Dynein_AAA1S"/>
</dbReference>
<dbReference type="PANTHER" id="PTHR22878:SF63">
    <property type="entry name" value="DYNEIN AXONEMAL HEAVY CHAIN 10"/>
    <property type="match status" value="1"/>
</dbReference>
<feature type="region of interest" description="Disordered" evidence="15">
    <location>
        <begin position="4358"/>
        <end position="4399"/>
    </location>
</feature>
<feature type="coiled-coil region" evidence="14">
    <location>
        <begin position="2908"/>
        <end position="2981"/>
    </location>
</feature>
<dbReference type="InterPro" id="IPR042219">
    <property type="entry name" value="AAA_lid_11_sf"/>
</dbReference>
<dbReference type="Pfam" id="PF17852">
    <property type="entry name" value="Dynein_AAA_lid"/>
    <property type="match status" value="1"/>
</dbReference>
<dbReference type="FunFam" id="3.40.50.300:FF:000153">
    <property type="entry name" value="Dynein axonemal heavy chain 1"/>
    <property type="match status" value="1"/>
</dbReference>
<dbReference type="Pfam" id="PF18198">
    <property type="entry name" value="AAA_lid_11"/>
    <property type="match status" value="1"/>
</dbReference>
<dbReference type="GO" id="GO:0005524">
    <property type="term" value="F:ATP binding"/>
    <property type="evidence" value="ECO:0007669"/>
    <property type="project" value="UniProtKB-KW"/>
</dbReference>
<sequence>MSEQFSKTSTKVKQKKRWENMKYKIIVGAVVAAVVLGIIVAVAIEVQIVYHVELHVDVNNIPQRFEKYNVLYFLRNTNETITEPADIHEANNLMPKLIEFGMMNDHPLMTLGGLFNHVYIPLLSVNQLRLSDGGYHGVAGSQDGDTVCKTTGEEKQQAPETRGAFEVRDDLLHSTHKFLQVIDQTLQQLEGEFKLHIPDLDLQGEVEALLSNPGMVEKLEQCVMNWHTQITIVIEEQKRKKPQGPGPLAEIEFWRERVAVLSSLSEQLSLPVVKKILYVMTRADSFIMQELEKTTAELSKYHEESVNNVQFLTTMERHFRNLVTGLDFEVVLDTIPELMNGLRMIWILSRHYNTDERLESLMERIAWELSERVARVVNVRVLFKDKRVVAKAKAQDGKQVLDQWRASYFEVRSWIEKSDRDPRWEFDRKKLFEKTDYMASICQDFYNILQTLDEFYIIFGPELKAVTGDPKRIDEVLHRVNCLVEPIEEVTFDPFDIRKMSSWKMVMQEFKTDVQAIEREAINFIDHSFKTLRSSSAAFDLLLKFKHIRSRDAINNQLMKKFNDILAQYCKEVVSKFLEAAVCMRDYEVELFNQWKAETTQTLPLLMKRSVLIMVDSAGAVCVDTSQPNNTAQGSEKDVERDVRYSVNFAPELQEIVSETKYLDHLGILTPSEAQNVALQEDKYIKGLKKLVNRYHSLMDNLNDAEFSLMTDQVQELRRVLSFGCRRVNWNHLGIPQFIQRGNQATSKFESLVNQIQKNERDIEDKLKSIETANLFKFPVADKTGYLPGIKEFCDFIESERAKAVNLLVNKYAAISPLLTKIESLIMGTSTGKSKQMAQFYAYWERKIFDSLTKMVLQNIQAFNTALMGTTPLFQIDTILAAPEIALLPKSSEVYKLIRQCVGDCVESTRLFVRWMHGSCIQCPPQNVDGEDKPFIFTFYSEICQLPQINEQATVVSQTMQRLLNGISVYLKTWMNYRSLWKLDKAIVMEKFAAKKPSCVMYDEKFQFYVRVSNEVAKQPLVKHEHIIRLNLEPLARAIQENAQAWVTSLGRLLNDSAREELFNLRNELLKLSDNLKRSPNTLEDLKFVLGTITDIRDMSLSVEMRISDIQERYRTLSMYNVETTEEEVQLSANIFILWSELFKESRWVDRSLGKVKKTFAEITLNQIEEYKQELSIFAESFNMHGPGAVGDDLEKGKSIILLGLKIMTTYEAELARVEASRQELAKAEKLFNLPITMYPELLNVQKEMKGLRQIYEIYKKQKEAKAEWSETLWVNLDIKLLQEGIEGLIKSLRKLPKDVRALPVSFFLEGRMKEFKESLPLLLDLKNEALRDRHWKDLMERTSTSFEMNPNTFTLENMFSMELHKYGNVISEIVTSAVKELGIEKGVKEVEGAWETMKFNVQRFLKGTQEHGFILGAVDDILQRLDDDAMNLQSMAGSHYVGPFLATVQQWEKNLSLISEIIEVWMLVQQKWMYLESIFIGGDIRSQLPEEAKKFDNIDKMFKKIMTDTVKDPGIKRCCLVPNRLADLQNLSDGLERCQKSLNDYLDSKRNAFPRFFFISDDELLSILGSSEPTCVQEHMIKMYDNIAALRFDTGMNGEIVANAMVSAEGEVMELKQSVPAEGRVEDWMTGVLLEMRRTNRLITKEAIYYYSHRKTRVDWMLDYQGMVVLAANQVWWTWEVEDVFKRMSQGEKQALKQYAKRMHQQIDDLVRRITQPLKKNDRRKINTVLIIDVHARDIVDTFVRDSITDAREFEWESQLRFYWVKEPDELFVRQCSAQFSYGYEYMGLNGRLVITPLTDRIYLTLTQALSMFLGGAPAGPAGTGKTESTKDLAKALGLLCVVTNCGEGMDYMAVGKILSGLAQCGAWGCFDEFNRIDASVLSVISSQIQTIRNALMLHLKRFHFEGQEISLDNRIGIFITMNPGYAGRTELPESVKALFRPVVVIVPDLQQICEIMLFSEGFLLAKVLAKKMTVLYKLAREQLSKQSHYDFGLRALKSVLVMAGELKRGSPDLSEDVVLMRALRDMNLPKFVFEDVPLFLGLISDLFPGLDCPRVRYPSFNDAVEATLEENKYIVLPSQVDKVVQMYETMMTRHTTMVVGPTGGGKSVVINTLCQSQTRLGLLTKMYSLNPKAMSVIELYGILDPVTRDWTDGILSNIFRDINKPTDKKERRYILFDGDVDALWVENMNSVMDDNKLLTLANGERIRLQSHCALLFEVGDLQYASPATVSRCGMVFVDPKNLRYAPYWEKWVSSRALKEQTDLRKLFEKYVPSAIDMIVDGIVDGKQTEKLKTVIPQTDLNMITQLTVMLESLLENEDFISEELECYFLEALYCSLGASLLDKGRQKFDEFIKKLSALNSVHDEKVLAGPGQIPVYLPTLYDFHFDGNQKKWVPWSSMVSKYIHNPDMKFIDILVKSCFIRYFLSVPTVDTTRANWLLEQMVKVKRPVVLVGESGTSKTATIQNFLSNLNTDTTIMMTINFSSRTTSMDLQRTLEASVEKRTKDTYGPPMGKRLLVFMDDLNMPRVDEYGTQQPIALLKLLLDRGGMYDRGKELNYKLIKDLGFIAAMGKAGGGRNEVDTRFISLFSVFNIPFPQEESLHLIYSSILKGHAKEILEEYNENKTRMNLVLFDDALEHLTVIHRIIRMDRSHALLVGVGGSGKQSLTKLAAFTAGYEVYEIVLSRGYSETNFREDLKTLYLKLGIENKKMVFLFTDAHVAEEGFLELINNMLTSGMVPALFPDDEKESVLNQLRDEAMKNGSGPSKESVWQYFVNKSANNLHIVLAMSPVGDTLRTRCRNFPGLVNNTSIDWFSPWPPQALHAVAKSFLGENPMIPECHSEAVIAHVCMVHSSVGDYSKLFQQTLRRSNYVTPKNYLDFISTYSNLLDDKDKYILAQYKRLEGGLDKLKEASGQLAELNTKLAEQKVVLAEKTSACESLLEEICSNTAVAEEKKALAEEKAKEIEEQNKVIVVEKKDAENSLADALPALEAARLALQDLDKSDVTEIRSFAKPPKQVQVVCECILVMRGYKEINWKSAKGMMSEANFLRLLMEMDCDSISGNQVKTVKAYLRNLNTSLEEMQAISKAGSGMLRFVEAVMGFCDVARDIKPKREKVARLERNFFQSKRELERIQNELSAIQKELGALGDKYEAAMTEKQLLQEEAEVMERRLIAADKLISGLGSENKRWTEDLEELKQRRVRLLGDCLICAAFLSYEGAFSWDFRNEMVYEVWQADVLERGIPLSQPFRIENLLTDEVEISRWGSEGLPPDELSVQNGILTTRSSRFPLCIDPQQQALNWVKKKEEKNNLKISSFNDPDFLKGLELAIKYGFPFLFQDVDEYIDPVIDNVLEKNVKGPEGRQVVVLGDKEVDYDPNFKLYLNTKLANPKFSPAVFGKAMVINYTVTLKGLEDQLLSVIVGFEQKDKEEQREQLIQETSENKRLLKDLEDSLLRELATSTGNMLDNVELIQTLEETKTKASEVFEKLKLAEKTANDIETLRDGYRPAAKRGAVLFFVLAEMALVNTMYQYSLASFLEVFDLSLSKSLPNAILPTRLKNIMDALTQNVYNYGCTGLFERHKLLFSFNMTIKIEQAEGRAPQDELEFFLKGNLSLEKSKRKKLCEWLPDQGWEDIVRLMELFPTEFGTLADDIEKNPEEWKKWYDLDAPEQASFPTKYKDNLTPFQKLLLIRCFRLDRVYRAVSDYVTLTMGEKYVQPPVISFEAIFDQSSPNSPIVFILSPGSEPASDLMKLAKRSGFGANRLKFLAMGQGQEKVALQLLETAVARGQWLMLQNCHLLVKWLKDLEKALERITKPHPDFRLWLTTEPIKDFPIGILQKSLKVVTEPPNGLKLNMRATYFKIPNDKLMNCPHPAFRSLVYVLAFFHAVVQERRKYGKIGWNVPYDFNESDFLVCMEILDTYLTKAHNQGDAIIPWGSLKYLIGEVMYGGRAIDSFDRRILTVYMDEYLGDFIFDTFQPFHFFHNKDVDYKIPPDGPKQVYVDEIESLPLANTAEVFGLHPNAEIGYYTQAARDIWTHLIELQPQTGDSGGGISRDEYISQVGRDIQNKLPEVFDLDVIRKKLGLEISPTSVVLLQELERFNKLILRMSRSLAELQRALAGEVGMSSELDEVARALFNGQIPVIWRKLAPDTLKSLGNWMIHFKRRHEQYSSWVEEGEPFVMWLSGLHIPESYLTALVQATCRKNGWPLDHSTLYTQVTHYRSEDEVKERPGQAGYLHGKTVFDVCYYNGVDKPTWFDESHKIKRTVRVDVSKKRVVTCPNASFSDLTKIVSRIRASEAGCHGRAARAFGEYLSHTHPENRNGSDHLLSDTFIGQDTDSPDISRLNNNNSLQPYSQHTLVVKPSQEEVQPGSQSAPLPTSSKRRLSVERSLSSEDQHHQKCAESSLKPARVYTITRERDMLGGQGSKESLELEVLKRTTDPPRNNAPSSLRGSHHRGSHHRGNNGPTHQHHYSHATTPLQSSGSAHNIRDWGSRRSRSREDCTPDCVACIRPHCQSQRSLDLDTSPHSGGKQHKKLERMYSEDRVSSEDREDHANSWFPKENMFSFQTATTTMQANFRKHLRMVGSRRVKAQSGDLQASSGNLDEEDCDDVDWEEERESERAACEGDDFIPPKIMLISSKVPKAEYVPNIIRRDDPSIIPILYGGPGHLYLLKNKVATFAKVEKEEDMIQFWKRLSRFMSLLNPEPNLIHVMGCYVLGNANGEKLFQNLKRLMKPHAIEFKSPLELSAQGKEMIEMYFDFRLYRLWKSRQHSKLLDYDDLL</sequence>
<dbReference type="Pfam" id="PF12775">
    <property type="entry name" value="AAA_7"/>
    <property type="match status" value="1"/>
</dbReference>
<dbReference type="InterPro" id="IPR041466">
    <property type="entry name" value="Dynein_AAA5_ext"/>
</dbReference>
<evidence type="ECO:0000313" key="18">
    <source>
        <dbReference type="EMBL" id="RXN22166.1"/>
    </source>
</evidence>
<dbReference type="InterPro" id="IPR013602">
    <property type="entry name" value="Dynein_heavy_linker"/>
</dbReference>
<dbReference type="FunFam" id="1.20.920.20:FF:000008">
    <property type="entry name" value="Dynein heavy chain 10, axonemal"/>
    <property type="match status" value="1"/>
</dbReference>
<dbReference type="Gene3D" id="1.20.1270.280">
    <property type="match status" value="1"/>
</dbReference>
<feature type="domain" description="AAA+ ATPase" evidence="17">
    <location>
        <begin position="2094"/>
        <end position="2242"/>
    </location>
</feature>
<evidence type="ECO:0000256" key="14">
    <source>
        <dbReference type="SAM" id="Coils"/>
    </source>
</evidence>
<feature type="region of interest" description="Disordered" evidence="15">
    <location>
        <begin position="4432"/>
        <end position="4495"/>
    </location>
</feature>
<dbReference type="FunFam" id="3.40.50.300:FF:000049">
    <property type="entry name" value="Dynein, axonemal, heavy chain 5"/>
    <property type="match status" value="1"/>
</dbReference>
<evidence type="ECO:0000256" key="11">
    <source>
        <dbReference type="ARBA" id="ARBA00023175"/>
    </source>
</evidence>
<dbReference type="Pfam" id="PF12780">
    <property type="entry name" value="AAA_8"/>
    <property type="match status" value="1"/>
</dbReference>
<comment type="caution">
    <text evidence="18">The sequence shown here is derived from an EMBL/GenBank/DDBJ whole genome shotgun (WGS) entry which is preliminary data.</text>
</comment>
<dbReference type="FunFam" id="3.20.180.20:FF:000001">
    <property type="entry name" value="Dynein axonemal heavy chain 5"/>
    <property type="match status" value="1"/>
</dbReference>
<feature type="coiled-coil region" evidence="14">
    <location>
        <begin position="1208"/>
        <end position="1262"/>
    </location>
</feature>
<evidence type="ECO:0000259" key="17">
    <source>
        <dbReference type="SMART" id="SM00382"/>
    </source>
</evidence>
<keyword evidence="10" id="KW-0969">Cilium</keyword>
<dbReference type="GO" id="GO:0097729">
    <property type="term" value="C:9+2 motile cilium"/>
    <property type="evidence" value="ECO:0007669"/>
    <property type="project" value="UniProtKB-ARBA"/>
</dbReference>
<dbReference type="InterPro" id="IPR003593">
    <property type="entry name" value="AAA+_ATPase"/>
</dbReference>
<keyword evidence="3" id="KW-0963">Cytoplasm</keyword>
<dbReference type="Gene3D" id="1.10.287.2620">
    <property type="match status" value="1"/>
</dbReference>
<feature type="region of interest" description="Disordered" evidence="15">
    <location>
        <begin position="4311"/>
        <end position="4346"/>
    </location>
</feature>
<dbReference type="InterPro" id="IPR024317">
    <property type="entry name" value="Dynein_heavy_chain_D4_dom"/>
</dbReference>
<dbReference type="InterPro" id="IPR041658">
    <property type="entry name" value="AAA_lid_11"/>
</dbReference>
<keyword evidence="6" id="KW-0547">Nucleotide-binding</keyword>
<feature type="compositionally biased region" description="Basic residues" evidence="15">
    <location>
        <begin position="4447"/>
        <end position="4468"/>
    </location>
</feature>
<dbReference type="InterPro" id="IPR042228">
    <property type="entry name" value="Dynein_linker_3"/>
</dbReference>
<evidence type="ECO:0000256" key="7">
    <source>
        <dbReference type="ARBA" id="ARBA00022840"/>
    </source>
</evidence>
<keyword evidence="7" id="KW-0067">ATP-binding</keyword>
<dbReference type="SUPFAM" id="SSF52540">
    <property type="entry name" value="P-loop containing nucleoside triphosphate hydrolases"/>
    <property type="match status" value="4"/>
</dbReference>
<keyword evidence="16" id="KW-0472">Membrane</keyword>
<keyword evidence="12" id="KW-0206">Cytoskeleton</keyword>
<keyword evidence="11" id="KW-0505">Motor protein</keyword>
<dbReference type="InterPro" id="IPR026983">
    <property type="entry name" value="DHC"/>
</dbReference>
<evidence type="ECO:0000256" key="1">
    <source>
        <dbReference type="ARBA" id="ARBA00004430"/>
    </source>
</evidence>
<dbReference type="Pfam" id="PF12777">
    <property type="entry name" value="MT"/>
    <property type="match status" value="1"/>
</dbReference>
<dbReference type="FunFam" id="3.40.50.300:FF:002141">
    <property type="entry name" value="Dynein heavy chain"/>
    <property type="match status" value="1"/>
</dbReference>
<feature type="domain" description="AAA+ ATPase" evidence="17">
    <location>
        <begin position="2649"/>
        <end position="2806"/>
    </location>
</feature>
<protein>
    <submittedName>
        <fullName evidence="18">Dynein heavy chain axonemal</fullName>
    </submittedName>
</protein>
<dbReference type="InterPro" id="IPR042855">
    <property type="entry name" value="V_SNARE_CC"/>
</dbReference>
<evidence type="ECO:0000256" key="9">
    <source>
        <dbReference type="ARBA" id="ARBA00023054"/>
    </source>
</evidence>
<evidence type="ECO:0000256" key="2">
    <source>
        <dbReference type="ARBA" id="ARBA00008887"/>
    </source>
</evidence>
<dbReference type="GO" id="GO:0008569">
    <property type="term" value="F:minus-end-directed microtubule motor activity"/>
    <property type="evidence" value="ECO:0007669"/>
    <property type="project" value="InterPro"/>
</dbReference>
<dbReference type="FunFam" id="1.10.8.710:FF:000002">
    <property type="entry name" value="dynein heavy chain 17, axonemal"/>
    <property type="match status" value="1"/>
</dbReference>
<dbReference type="Gene3D" id="1.10.8.1220">
    <property type="match status" value="1"/>
</dbReference>
<feature type="domain" description="AAA+ ATPase" evidence="17">
    <location>
        <begin position="1815"/>
        <end position="1951"/>
    </location>
</feature>
<dbReference type="FunFam" id="1.10.287.2620:FF:000002">
    <property type="entry name" value="Dynein heavy chain 2, axonemal"/>
    <property type="match status" value="1"/>
</dbReference>
<dbReference type="Pfam" id="PF12774">
    <property type="entry name" value="AAA_6"/>
    <property type="match status" value="1"/>
</dbReference>
<evidence type="ECO:0000256" key="5">
    <source>
        <dbReference type="ARBA" id="ARBA00022737"/>
    </source>
</evidence>
<evidence type="ECO:0000256" key="16">
    <source>
        <dbReference type="SAM" id="Phobius"/>
    </source>
</evidence>
<dbReference type="InterPro" id="IPR043160">
    <property type="entry name" value="Dynein_C_barrel"/>
</dbReference>
<dbReference type="Pfam" id="PF00957">
    <property type="entry name" value="Synaptobrevin"/>
    <property type="match status" value="1"/>
</dbReference>
<dbReference type="InterPro" id="IPR035699">
    <property type="entry name" value="AAA_6"/>
</dbReference>
<dbReference type="PANTHER" id="PTHR22878">
    <property type="entry name" value="DYNEIN HEAVY CHAIN 6, AXONEMAL-LIKE-RELATED"/>
    <property type="match status" value="1"/>
</dbReference>
<feature type="compositionally biased region" description="Basic and acidic residues" evidence="15">
    <location>
        <begin position="4311"/>
        <end position="4323"/>
    </location>
</feature>
<dbReference type="Gene3D" id="1.20.140.100">
    <property type="entry name" value="Dynein heavy chain, N-terminal domain 2"/>
    <property type="match status" value="1"/>
</dbReference>
<evidence type="ECO:0000256" key="10">
    <source>
        <dbReference type="ARBA" id="ARBA00023069"/>
    </source>
</evidence>
<dbReference type="FunFam" id="1.10.8.1220:FF:000001">
    <property type="entry name" value="Dynein axonemal heavy chain 5"/>
    <property type="match status" value="1"/>
</dbReference>
<keyword evidence="16" id="KW-1133">Transmembrane helix</keyword>
<feature type="compositionally biased region" description="Basic and acidic residues" evidence="15">
    <location>
        <begin position="4482"/>
        <end position="4495"/>
    </location>
</feature>
<dbReference type="GO" id="GO:0051959">
    <property type="term" value="F:dynein light intermediate chain binding"/>
    <property type="evidence" value="ECO:0007669"/>
    <property type="project" value="InterPro"/>
</dbReference>
<comment type="similarity">
    <text evidence="2">Belongs to the dynein heavy chain family.</text>
</comment>
<feature type="transmembrane region" description="Helical" evidence="16">
    <location>
        <begin position="21"/>
        <end position="44"/>
    </location>
</feature>
<dbReference type="SMART" id="SM00382">
    <property type="entry name" value="AAA"/>
    <property type="match status" value="4"/>
</dbReference>
<dbReference type="Proteomes" id="UP000290572">
    <property type="component" value="Unassembled WGS sequence"/>
</dbReference>
<evidence type="ECO:0000313" key="19">
    <source>
        <dbReference type="Proteomes" id="UP000290572"/>
    </source>
</evidence>
<comment type="subcellular location">
    <subcellularLocation>
        <location evidence="1">Cytoplasm</location>
        <location evidence="1">Cytoskeleton</location>
        <location evidence="1">Cilium axoneme</location>
    </subcellularLocation>
</comment>
<feature type="region of interest" description="Disordered" evidence="15">
    <location>
        <begin position="4512"/>
        <end position="4548"/>
    </location>
</feature>
<evidence type="ECO:0000256" key="6">
    <source>
        <dbReference type="ARBA" id="ARBA00022741"/>
    </source>
</evidence>
<dbReference type="InterPro" id="IPR042222">
    <property type="entry name" value="Dynein_2_N"/>
</dbReference>
<keyword evidence="8" id="KW-0243">Dynein</keyword>
<keyword evidence="4" id="KW-0493">Microtubule</keyword>
<dbReference type="Gene3D" id="6.10.140.1060">
    <property type="match status" value="1"/>
</dbReference>
<organism evidence="18 19">
    <name type="scientific">Labeo rohita</name>
    <name type="common">Indian major carp</name>
    <name type="synonym">Cyprinus rohita</name>
    <dbReference type="NCBI Taxonomy" id="84645"/>
    <lineage>
        <taxon>Eukaryota</taxon>
        <taxon>Metazoa</taxon>
        <taxon>Chordata</taxon>
        <taxon>Craniata</taxon>
        <taxon>Vertebrata</taxon>
        <taxon>Euteleostomi</taxon>
        <taxon>Actinopterygii</taxon>
        <taxon>Neopterygii</taxon>
        <taxon>Teleostei</taxon>
        <taxon>Ostariophysi</taxon>
        <taxon>Cypriniformes</taxon>
        <taxon>Cyprinidae</taxon>
        <taxon>Labeoninae</taxon>
        <taxon>Labeonini</taxon>
        <taxon>Labeo</taxon>
    </lineage>
</organism>
<keyword evidence="5" id="KW-0677">Repeat</keyword>
<dbReference type="FunFam" id="1.10.8.720:FF:000005">
    <property type="entry name" value="Dynein axonemal heavy chain 10"/>
    <property type="match status" value="1"/>
</dbReference>
<dbReference type="GO" id="GO:0007018">
    <property type="term" value="P:microtubule-based movement"/>
    <property type="evidence" value="ECO:0007669"/>
    <property type="project" value="InterPro"/>
</dbReference>
<dbReference type="InterPro" id="IPR004273">
    <property type="entry name" value="Dynein_heavy_D6_P-loop"/>
</dbReference>
<evidence type="ECO:0000256" key="4">
    <source>
        <dbReference type="ARBA" id="ARBA00022701"/>
    </source>
</evidence>
<dbReference type="Gene3D" id="1.10.8.720">
    <property type="entry name" value="Region D6 of dynein motor"/>
    <property type="match status" value="1"/>
</dbReference>
<keyword evidence="9 14" id="KW-0175">Coiled coil</keyword>
<dbReference type="Gene3D" id="1.20.58.1120">
    <property type="match status" value="1"/>
</dbReference>
<dbReference type="Gene3D" id="3.40.50.300">
    <property type="entry name" value="P-loop containing nucleotide triphosphate hydrolases"/>
    <property type="match status" value="6"/>
</dbReference>
<dbReference type="GO" id="GO:0005874">
    <property type="term" value="C:microtubule"/>
    <property type="evidence" value="ECO:0007669"/>
    <property type="project" value="UniProtKB-KW"/>
</dbReference>
<dbReference type="Gene3D" id="1.10.8.710">
    <property type="match status" value="1"/>
</dbReference>
<dbReference type="InterPro" id="IPR013594">
    <property type="entry name" value="Dynein_heavy_tail"/>
</dbReference>
<evidence type="ECO:0000256" key="15">
    <source>
        <dbReference type="SAM" id="MobiDB-lite"/>
    </source>
</evidence>
<evidence type="ECO:0000256" key="8">
    <source>
        <dbReference type="ARBA" id="ARBA00023017"/>
    </source>
</evidence>
<dbReference type="FunFam" id="1.20.140.100:FF:000013">
    <property type="entry name" value="Dynein heavy chain 10, axonemal"/>
    <property type="match status" value="1"/>
</dbReference>
<name>A0A498MVC0_LABRO</name>
<dbReference type="GO" id="GO:0045505">
    <property type="term" value="F:dynein intermediate chain binding"/>
    <property type="evidence" value="ECO:0007669"/>
    <property type="project" value="InterPro"/>
</dbReference>
<dbReference type="FunFam" id="3.40.50.300:FF:001855">
    <property type="entry name" value="Dynein axonemal heavy chain 10"/>
    <property type="match status" value="1"/>
</dbReference>
<dbReference type="Pfam" id="PF08385">
    <property type="entry name" value="DHC_N1"/>
    <property type="match status" value="1"/>
</dbReference>
<evidence type="ECO:0000256" key="13">
    <source>
        <dbReference type="ARBA" id="ARBA00023273"/>
    </source>
</evidence>
<dbReference type="Gene3D" id="1.20.5.110">
    <property type="match status" value="1"/>
</dbReference>
<dbReference type="Gene3D" id="3.10.490.20">
    <property type="match status" value="1"/>
</dbReference>
<dbReference type="FunFam" id="1.10.472.130:FF:000010">
    <property type="entry name" value="Dynein axonemal heavy chain 10"/>
    <property type="match status" value="1"/>
</dbReference>
<dbReference type="InterPro" id="IPR027417">
    <property type="entry name" value="P-loop_NTPase"/>
</dbReference>
<dbReference type="FunFam" id="1.20.58.1120:FF:000008">
    <property type="entry name" value="Dynein heavy chain 10, axonemal"/>
    <property type="match status" value="1"/>
</dbReference>
<dbReference type="InterPro" id="IPR024743">
    <property type="entry name" value="Dynein_HC_stalk"/>
</dbReference>
<dbReference type="GO" id="GO:0008017">
    <property type="term" value="F:microtubule binding"/>
    <property type="evidence" value="ECO:0007669"/>
    <property type="project" value="UniProtKB-ARBA"/>
</dbReference>
<feature type="domain" description="AAA+ ATPase" evidence="17">
    <location>
        <begin position="2446"/>
        <end position="2599"/>
    </location>
</feature>
<dbReference type="GO" id="GO:0005858">
    <property type="term" value="C:axonemal dynein complex"/>
    <property type="evidence" value="ECO:0007669"/>
    <property type="project" value="UniProtKB-ARBA"/>
</dbReference>
<feature type="coiled-coil region" evidence="14">
    <location>
        <begin position="3425"/>
        <end position="3491"/>
    </location>
</feature>
<dbReference type="FunFam" id="3.40.50.300:FF:000063">
    <property type="entry name" value="dynein heavy chain 6, axonemal"/>
    <property type="match status" value="1"/>
</dbReference>
<dbReference type="Gene3D" id="3.20.180.20">
    <property type="entry name" value="Dynein heavy chain, N-terminal domain 2"/>
    <property type="match status" value="1"/>
</dbReference>
<feature type="compositionally biased region" description="Basic and acidic residues" evidence="15">
    <location>
        <begin position="4532"/>
        <end position="4548"/>
    </location>
</feature>
<dbReference type="EMBL" id="QBIY01012603">
    <property type="protein sequence ID" value="RXN22166.1"/>
    <property type="molecule type" value="Genomic_DNA"/>
</dbReference>
<dbReference type="Gene3D" id="1.10.472.130">
    <property type="match status" value="1"/>
</dbReference>
<gene>
    <name evidence="18" type="ORF">ROHU_023673</name>
</gene>
<evidence type="ECO:0000256" key="12">
    <source>
        <dbReference type="ARBA" id="ARBA00023212"/>
    </source>
</evidence>
<reference evidence="18 19" key="1">
    <citation type="submission" date="2018-03" db="EMBL/GenBank/DDBJ databases">
        <title>Draft genome sequence of Rohu Carp (Labeo rohita).</title>
        <authorList>
            <person name="Das P."/>
            <person name="Kushwaha B."/>
            <person name="Joshi C.G."/>
            <person name="Kumar D."/>
            <person name="Nagpure N.S."/>
            <person name="Sahoo L."/>
            <person name="Das S.P."/>
            <person name="Bit A."/>
            <person name="Patnaik S."/>
            <person name="Meher P.K."/>
            <person name="Jayasankar P."/>
            <person name="Koringa P.G."/>
            <person name="Patel N.V."/>
            <person name="Hinsu A.T."/>
            <person name="Kumar R."/>
            <person name="Pandey M."/>
            <person name="Agarwal S."/>
            <person name="Srivastava S."/>
            <person name="Singh M."/>
            <person name="Iquebal M.A."/>
            <person name="Jaiswal S."/>
            <person name="Angadi U.B."/>
            <person name="Kumar N."/>
            <person name="Raza M."/>
            <person name="Shah T.M."/>
            <person name="Rai A."/>
            <person name="Jena J.K."/>
        </authorList>
    </citation>
    <scope>NUCLEOTIDE SEQUENCE [LARGE SCALE GENOMIC DNA]</scope>
    <source>
        <strain evidence="18">DASCIFA01</strain>
        <tissue evidence="18">Testis</tissue>
    </source>
</reference>
<feature type="compositionally biased region" description="Polar residues" evidence="15">
    <location>
        <begin position="4469"/>
        <end position="4480"/>
    </location>
</feature>
<dbReference type="Pfam" id="PF18199">
    <property type="entry name" value="Dynein_C"/>
    <property type="match status" value="1"/>
</dbReference>
<accession>A0A498MVC0</accession>
<feature type="coiled-coil region" evidence="14">
    <location>
        <begin position="3115"/>
        <end position="3205"/>
    </location>
</feature>
<evidence type="ECO:0000256" key="3">
    <source>
        <dbReference type="ARBA" id="ARBA00022490"/>
    </source>
</evidence>
<dbReference type="Pfam" id="PF12781">
    <property type="entry name" value="AAA_9"/>
    <property type="match status" value="1"/>
</dbReference>
<keyword evidence="16" id="KW-0812">Transmembrane</keyword>
<feature type="compositionally biased region" description="Polar residues" evidence="15">
    <location>
        <begin position="4361"/>
        <end position="4374"/>
    </location>
</feature>
<dbReference type="STRING" id="84645.A0A498MVC0"/>
<keyword evidence="13" id="KW-0966">Cell projection</keyword>
<dbReference type="FunFam" id="1.20.1270.280:FF:000005">
    <property type="entry name" value="Dynein axonemal heavy chain 10"/>
    <property type="match status" value="1"/>
</dbReference>
<dbReference type="Gene3D" id="1.20.920.20">
    <property type="match status" value="1"/>
</dbReference>
<keyword evidence="19" id="KW-1185">Reference proteome</keyword>
<dbReference type="InterPro" id="IPR041228">
    <property type="entry name" value="Dynein_C"/>
</dbReference>
<dbReference type="Pfam" id="PF08393">
    <property type="entry name" value="DHC_N2"/>
    <property type="match status" value="1"/>
</dbReference>
<dbReference type="InterPro" id="IPR035706">
    <property type="entry name" value="AAA_9"/>
</dbReference>
<proteinExistence type="inferred from homology"/>
<feature type="compositionally biased region" description="Basic and acidic residues" evidence="15">
    <location>
        <begin position="4380"/>
        <end position="4396"/>
    </location>
</feature>